<accession>A0A813C758</accession>
<feature type="non-terminal residue" evidence="2">
    <location>
        <position position="1"/>
    </location>
</feature>
<gene>
    <name evidence="2" type="ORF">SNEC2469_LOCUS33359</name>
</gene>
<evidence type="ECO:0000313" key="3">
    <source>
        <dbReference type="Proteomes" id="UP000601435"/>
    </source>
</evidence>
<dbReference type="OrthoDB" id="433053at2759"/>
<feature type="compositionally biased region" description="Basic and acidic residues" evidence="1">
    <location>
        <begin position="265"/>
        <end position="275"/>
    </location>
</feature>
<feature type="compositionally biased region" description="Basic and acidic residues" evidence="1">
    <location>
        <begin position="315"/>
        <end position="324"/>
    </location>
</feature>
<protein>
    <submittedName>
        <fullName evidence="2">Uncharacterized protein</fullName>
    </submittedName>
</protein>
<feature type="region of interest" description="Disordered" evidence="1">
    <location>
        <begin position="239"/>
        <end position="324"/>
    </location>
</feature>
<comment type="caution">
    <text evidence="2">The sequence shown here is derived from an EMBL/GenBank/DDBJ whole genome shotgun (WGS) entry which is preliminary data.</text>
</comment>
<evidence type="ECO:0000256" key="1">
    <source>
        <dbReference type="SAM" id="MobiDB-lite"/>
    </source>
</evidence>
<dbReference type="AlphaFoldDB" id="A0A813C758"/>
<dbReference type="EMBL" id="CAJNJA010087601">
    <property type="protein sequence ID" value="CAE7938982.1"/>
    <property type="molecule type" value="Genomic_DNA"/>
</dbReference>
<reference evidence="2" key="1">
    <citation type="submission" date="2021-02" db="EMBL/GenBank/DDBJ databases">
        <authorList>
            <person name="Dougan E. K."/>
            <person name="Rhodes N."/>
            <person name="Thang M."/>
            <person name="Chan C."/>
        </authorList>
    </citation>
    <scope>NUCLEOTIDE SEQUENCE</scope>
</reference>
<organism evidence="2 3">
    <name type="scientific">Symbiodinium necroappetens</name>
    <dbReference type="NCBI Taxonomy" id="1628268"/>
    <lineage>
        <taxon>Eukaryota</taxon>
        <taxon>Sar</taxon>
        <taxon>Alveolata</taxon>
        <taxon>Dinophyceae</taxon>
        <taxon>Suessiales</taxon>
        <taxon>Symbiodiniaceae</taxon>
        <taxon>Symbiodinium</taxon>
    </lineage>
</organism>
<keyword evidence="3" id="KW-1185">Reference proteome</keyword>
<dbReference type="Proteomes" id="UP000601435">
    <property type="component" value="Unassembled WGS sequence"/>
</dbReference>
<proteinExistence type="predicted"/>
<name>A0A813C758_9DINO</name>
<sequence length="324" mass="33774">APADGSQAPSGPLAGEELGALRLGPLGNLARGEGVETLFAWAGPSEQALHRPSVRCGAGGLLHAEFRHLRARSARAPIFVEQIYHGRGSFESPLPLVYLLDDDVNPSMRVTAFLLKHRAGGFMVALPNTHAVSGIVTGLSEDGADQPSGFTEAEVACETPRRRPVGSVSVLLVDVPWSGLDLFRRGSSLRSSSLQLISILSGGAVVRPILAAALAAADAWINQAMAEPELQESMGEYATAAEEAAEDEVDGEGENEGEEPEPNEELARLRAHILERAAQSHPPPTGVGRASGAHGRRGARHLFPAGAGTGLSGGDLEHLRAAAG</sequence>
<feature type="non-terminal residue" evidence="2">
    <location>
        <position position="324"/>
    </location>
</feature>
<evidence type="ECO:0000313" key="2">
    <source>
        <dbReference type="EMBL" id="CAE7938982.1"/>
    </source>
</evidence>
<feature type="compositionally biased region" description="Acidic residues" evidence="1">
    <location>
        <begin position="243"/>
        <end position="264"/>
    </location>
</feature>